<dbReference type="Proteomes" id="UP001240447">
    <property type="component" value="Unassembled WGS sequence"/>
</dbReference>
<dbReference type="EMBL" id="JAUSQM010000001">
    <property type="protein sequence ID" value="MDP9822525.1"/>
    <property type="molecule type" value="Genomic_DNA"/>
</dbReference>
<evidence type="ECO:0000313" key="3">
    <source>
        <dbReference type="Proteomes" id="UP001240447"/>
    </source>
</evidence>
<evidence type="ECO:0000313" key="2">
    <source>
        <dbReference type="EMBL" id="MDP9822525.1"/>
    </source>
</evidence>
<feature type="region of interest" description="Disordered" evidence="1">
    <location>
        <begin position="1"/>
        <end position="28"/>
    </location>
</feature>
<sequence>MYAMYPEWGPAQHHPENHPDHPLIGGPSAVQTALDLRDNGGQRPDDN</sequence>
<keyword evidence="3" id="KW-1185">Reference proteome</keyword>
<proteinExistence type="predicted"/>
<gene>
    <name evidence="2" type="ORF">J2S59_002334</name>
</gene>
<reference evidence="2 3" key="1">
    <citation type="submission" date="2023-07" db="EMBL/GenBank/DDBJ databases">
        <title>Sequencing the genomes of 1000 actinobacteria strains.</title>
        <authorList>
            <person name="Klenk H.-P."/>
        </authorList>
    </citation>
    <scope>NUCLEOTIDE SEQUENCE [LARGE SCALE GENOMIC DNA]</scope>
    <source>
        <strain evidence="2 3">GD13</strain>
    </source>
</reference>
<accession>A0ABT9NR32</accession>
<evidence type="ECO:0000256" key="1">
    <source>
        <dbReference type="SAM" id="MobiDB-lite"/>
    </source>
</evidence>
<comment type="caution">
    <text evidence="2">The sequence shown here is derived from an EMBL/GenBank/DDBJ whole genome shotgun (WGS) entry which is preliminary data.</text>
</comment>
<protein>
    <submittedName>
        <fullName evidence="2">Uncharacterized protein</fullName>
    </submittedName>
</protein>
<name>A0ABT9NR32_9ACTN</name>
<organism evidence="2 3">
    <name type="scientific">Nocardioides massiliensis</name>
    <dbReference type="NCBI Taxonomy" id="1325935"/>
    <lineage>
        <taxon>Bacteria</taxon>
        <taxon>Bacillati</taxon>
        <taxon>Actinomycetota</taxon>
        <taxon>Actinomycetes</taxon>
        <taxon>Propionibacteriales</taxon>
        <taxon>Nocardioidaceae</taxon>
        <taxon>Nocardioides</taxon>
    </lineage>
</organism>
<dbReference type="RefSeq" id="WP_181642606.1">
    <property type="nucleotide sequence ID" value="NZ_CCXJ01000770.2"/>
</dbReference>